<protein>
    <recommendedName>
        <fullName evidence="1">Integrase catalytic domain-containing protein</fullName>
    </recommendedName>
</protein>
<dbReference type="AlphaFoldDB" id="A0A2S7BYH6"/>
<proteinExistence type="predicted"/>
<evidence type="ECO:0000313" key="3">
    <source>
        <dbReference type="Proteomes" id="UP000238908"/>
    </source>
</evidence>
<reference evidence="2 3" key="1">
    <citation type="submission" date="2016-08" db="EMBL/GenBank/DDBJ databases">
        <authorList>
            <person name="Seilhamer J.J."/>
        </authorList>
    </citation>
    <scope>NUCLEOTIDE SEQUENCE [LARGE SCALE GENOMIC DNA]</scope>
    <source>
        <strain evidence="2 3">CFBP7245</strain>
    </source>
</reference>
<dbReference type="InterPro" id="IPR012337">
    <property type="entry name" value="RNaseH-like_sf"/>
</dbReference>
<comment type="caution">
    <text evidence="2">The sequence shown here is derived from an EMBL/GenBank/DDBJ whole genome shotgun (WGS) entry which is preliminary data.</text>
</comment>
<organism evidence="2 3">
    <name type="scientific">Xanthomonas dyei</name>
    <dbReference type="NCBI Taxonomy" id="743699"/>
    <lineage>
        <taxon>Bacteria</taxon>
        <taxon>Pseudomonadati</taxon>
        <taxon>Pseudomonadota</taxon>
        <taxon>Gammaproteobacteria</taxon>
        <taxon>Lysobacterales</taxon>
        <taxon>Lysobacteraceae</taxon>
        <taxon>Xanthomonas</taxon>
    </lineage>
</organism>
<evidence type="ECO:0000259" key="1">
    <source>
        <dbReference type="Pfam" id="PF13683"/>
    </source>
</evidence>
<sequence>MPKRALVLSVADALSKIEAWRRFYNEERPHSALAWKTPEEIAPN</sequence>
<dbReference type="InterPro" id="IPR001584">
    <property type="entry name" value="Integrase_cat-core"/>
</dbReference>
<evidence type="ECO:0000313" key="2">
    <source>
        <dbReference type="EMBL" id="PPU54392.1"/>
    </source>
</evidence>
<accession>A0A2S7BYH6</accession>
<dbReference type="EMBL" id="MDEE01000035">
    <property type="protein sequence ID" value="PPU54392.1"/>
    <property type="molecule type" value="Genomic_DNA"/>
</dbReference>
<feature type="domain" description="Integrase catalytic" evidence="1">
    <location>
        <begin position="8"/>
        <end position="38"/>
    </location>
</feature>
<dbReference type="Pfam" id="PF13683">
    <property type="entry name" value="rve_3"/>
    <property type="match status" value="1"/>
</dbReference>
<name>A0A2S7BYH6_9XANT</name>
<gene>
    <name evidence="2" type="ORF">XdyCFBP7245_18200</name>
</gene>
<dbReference type="SUPFAM" id="SSF53098">
    <property type="entry name" value="Ribonuclease H-like"/>
    <property type="match status" value="1"/>
</dbReference>
<dbReference type="GO" id="GO:0015074">
    <property type="term" value="P:DNA integration"/>
    <property type="evidence" value="ECO:0007669"/>
    <property type="project" value="InterPro"/>
</dbReference>
<dbReference type="Proteomes" id="UP000238908">
    <property type="component" value="Unassembled WGS sequence"/>
</dbReference>